<dbReference type="EMBL" id="BGZK01000019">
    <property type="protein sequence ID" value="GBP05799.1"/>
    <property type="molecule type" value="Genomic_DNA"/>
</dbReference>
<comment type="caution">
    <text evidence="1">The sequence shown here is derived from an EMBL/GenBank/DDBJ whole genome shotgun (WGS) entry which is preliminary data.</text>
</comment>
<dbReference type="Proteomes" id="UP000299102">
    <property type="component" value="Unassembled WGS sequence"/>
</dbReference>
<evidence type="ECO:0000313" key="2">
    <source>
        <dbReference type="Proteomes" id="UP000299102"/>
    </source>
</evidence>
<organism evidence="1 2">
    <name type="scientific">Eumeta variegata</name>
    <name type="common">Bagworm moth</name>
    <name type="synonym">Eumeta japonica</name>
    <dbReference type="NCBI Taxonomy" id="151549"/>
    <lineage>
        <taxon>Eukaryota</taxon>
        <taxon>Metazoa</taxon>
        <taxon>Ecdysozoa</taxon>
        <taxon>Arthropoda</taxon>
        <taxon>Hexapoda</taxon>
        <taxon>Insecta</taxon>
        <taxon>Pterygota</taxon>
        <taxon>Neoptera</taxon>
        <taxon>Endopterygota</taxon>
        <taxon>Lepidoptera</taxon>
        <taxon>Glossata</taxon>
        <taxon>Ditrysia</taxon>
        <taxon>Tineoidea</taxon>
        <taxon>Psychidae</taxon>
        <taxon>Oiketicinae</taxon>
        <taxon>Eumeta</taxon>
    </lineage>
</organism>
<keyword evidence="2" id="KW-1185">Reference proteome</keyword>
<dbReference type="AlphaFoldDB" id="A0A4C1SUE6"/>
<protein>
    <submittedName>
        <fullName evidence="1">Uncharacterized protein</fullName>
    </submittedName>
</protein>
<reference evidence="1 2" key="1">
    <citation type="journal article" date="2019" name="Commun. Biol.">
        <title>The bagworm genome reveals a unique fibroin gene that provides high tensile strength.</title>
        <authorList>
            <person name="Kono N."/>
            <person name="Nakamura H."/>
            <person name="Ohtoshi R."/>
            <person name="Tomita M."/>
            <person name="Numata K."/>
            <person name="Arakawa K."/>
        </authorList>
    </citation>
    <scope>NUCLEOTIDE SEQUENCE [LARGE SCALE GENOMIC DNA]</scope>
</reference>
<accession>A0A4C1SUE6</accession>
<sequence length="67" mass="7711">MSVWALNALARGGEETGPLDSLKYCQVGRWPPQRQPREQFEEQMSMQDTLNVVTDAHEHSQTRRSPK</sequence>
<name>A0A4C1SUE6_EUMVA</name>
<gene>
    <name evidence="1" type="ORF">EVAR_5106_1</name>
</gene>
<evidence type="ECO:0000313" key="1">
    <source>
        <dbReference type="EMBL" id="GBP05799.1"/>
    </source>
</evidence>
<proteinExistence type="predicted"/>